<evidence type="ECO:0000313" key="4">
    <source>
        <dbReference type="EMBL" id="ALP93404.1"/>
    </source>
</evidence>
<evidence type="ECO:0000313" key="5">
    <source>
        <dbReference type="Proteomes" id="UP000064844"/>
    </source>
</evidence>
<reference evidence="5" key="2">
    <citation type="submission" date="2015-04" db="EMBL/GenBank/DDBJ databases">
        <title>A butyrogenic pathway from the amino acid lysine in a human gut commensal.</title>
        <authorList>
            <person name="de Vos W.M."/>
            <person name="Bui N.T.P."/>
            <person name="Plugge C.M."/>
            <person name="Ritari J."/>
        </authorList>
    </citation>
    <scope>NUCLEOTIDE SEQUENCE [LARGE SCALE GENOMIC DNA]</scope>
    <source>
        <strain evidence="5">AF211</strain>
    </source>
</reference>
<dbReference type="InterPro" id="IPR003719">
    <property type="entry name" value="Phenazine_PhzF-like"/>
</dbReference>
<dbReference type="Proteomes" id="UP000064844">
    <property type="component" value="Chromosome"/>
</dbReference>
<evidence type="ECO:0000256" key="1">
    <source>
        <dbReference type="ARBA" id="ARBA00008270"/>
    </source>
</evidence>
<dbReference type="RefSeq" id="WP_058117298.1">
    <property type="nucleotide sequence ID" value="NZ_CP011307.1"/>
</dbReference>
<dbReference type="NCBIfam" id="TIGR00654">
    <property type="entry name" value="PhzF_family"/>
    <property type="match status" value="1"/>
</dbReference>
<dbReference type="Gene3D" id="3.10.310.10">
    <property type="entry name" value="Diaminopimelate Epimerase, Chain A, domain 1"/>
    <property type="match status" value="2"/>
</dbReference>
<gene>
    <name evidence="4" type="ORF">IB211_01011</name>
</gene>
<dbReference type="PANTHER" id="PTHR13774">
    <property type="entry name" value="PHENAZINE BIOSYNTHESIS PROTEIN"/>
    <property type="match status" value="1"/>
</dbReference>
<dbReference type="EMBL" id="CP011307">
    <property type="protein sequence ID" value="ALP93404.1"/>
    <property type="molecule type" value="Genomic_DNA"/>
</dbReference>
<dbReference type="PANTHER" id="PTHR13774:SF39">
    <property type="entry name" value="BIOSYNTHESIS PROTEIN, PUTATIVE-RELATED"/>
    <property type="match status" value="1"/>
</dbReference>
<dbReference type="GO" id="GO:0005737">
    <property type="term" value="C:cytoplasm"/>
    <property type="evidence" value="ECO:0007669"/>
    <property type="project" value="TreeGrafter"/>
</dbReference>
<reference evidence="4 5" key="1">
    <citation type="journal article" date="2015" name="Nat. Commun.">
        <title>Production of butyrate from lysine and the Amadori product fructoselysine by a human gut commensal.</title>
        <authorList>
            <person name="Bui T.P."/>
            <person name="Ritari J."/>
            <person name="Boeren S."/>
            <person name="de Waard P."/>
            <person name="Plugge C.M."/>
            <person name="de Vos W.M."/>
        </authorList>
    </citation>
    <scope>NUCLEOTIDE SEQUENCE [LARGE SCALE GENOMIC DNA]</scope>
    <source>
        <strain evidence="4 5">AF211</strain>
    </source>
</reference>
<dbReference type="PIRSF" id="PIRSF016184">
    <property type="entry name" value="PhzC_PhzF"/>
    <property type="match status" value="1"/>
</dbReference>
<evidence type="ECO:0000256" key="3">
    <source>
        <dbReference type="PIRSR" id="PIRSR016184-1"/>
    </source>
</evidence>
<dbReference type="GO" id="GO:0016853">
    <property type="term" value="F:isomerase activity"/>
    <property type="evidence" value="ECO:0007669"/>
    <property type="project" value="UniProtKB-KW"/>
</dbReference>
<dbReference type="SUPFAM" id="SSF54506">
    <property type="entry name" value="Diaminopimelate epimerase-like"/>
    <property type="match status" value="1"/>
</dbReference>
<protein>
    <submittedName>
        <fullName evidence="4">Putative isomerase yddE, PhzC-PhzF family</fullName>
    </submittedName>
</protein>
<proteinExistence type="inferred from homology"/>
<organism evidence="4 5">
    <name type="scientific">Intestinimonas butyriciproducens</name>
    <dbReference type="NCBI Taxonomy" id="1297617"/>
    <lineage>
        <taxon>Bacteria</taxon>
        <taxon>Bacillati</taxon>
        <taxon>Bacillota</taxon>
        <taxon>Clostridia</taxon>
        <taxon>Eubacteriales</taxon>
        <taxon>Intestinimonas</taxon>
    </lineage>
</organism>
<accession>A0A0S2W231</accession>
<evidence type="ECO:0000256" key="2">
    <source>
        <dbReference type="ARBA" id="ARBA00023235"/>
    </source>
</evidence>
<dbReference type="AlphaFoldDB" id="A0A0S2W231"/>
<keyword evidence="2 4" id="KW-0413">Isomerase</keyword>
<comment type="similarity">
    <text evidence="1">Belongs to the PhzF family.</text>
</comment>
<dbReference type="STRING" id="1297617.IB211_01011"/>
<feature type="active site" evidence="3">
    <location>
        <position position="47"/>
    </location>
</feature>
<sequence length="288" mass="31590">MKLYVVDAFTTRKFSGNQAGVALLGRDEDYPDDGFMQTLAAELKHSETAFVKRLGPESFRLRYFTPEGEVDLCGHATIAAFTVLREEGNLAPGTYGASTLAGELSIEVSRTAVWMDMAPPVEGRTFREEEARELYAAYGLSLDDMPADMVPRAVSTGLCDILLPVSTREALEAAVQNEAAVTELSRRYQVVGIHMFWPSLERGETAHCRNFAPLYAIPEEAATGTSNGALTYYLYRQGKLRPGDESRFLQGEHMGKPSEILSRLEEGDGSVKIRVGGRAVLTLGLELL</sequence>
<dbReference type="PATRIC" id="fig|1297617.4.peg.1029"/>
<keyword evidence="5" id="KW-1185">Reference proteome</keyword>
<dbReference type="eggNOG" id="COG0384">
    <property type="taxonomic scope" value="Bacteria"/>
</dbReference>
<name>A0A0S2W231_9FIRM</name>
<dbReference type="Pfam" id="PF02567">
    <property type="entry name" value="PhzC-PhzF"/>
    <property type="match status" value="1"/>
</dbReference>
<dbReference type="KEGG" id="ibu:IB211_01011"/>